<sequence>MSDDIRVLHYADKTSDKYWAIDTRPNAKGGHDVWYGRRGKPLVYRSSDKADWRRQYEAKLRKGYLKFKSLTIDRSTNMVVSKDDLESSIPNQFWFRISTQVPETQIASFLASALNTFTEQFRDEATTLASLPVFKSLLSGSHSGGAELSEGPLAILLLFALRRHLTEQGPSASLSFAPIEIVDDDNTLLTDSFDELAELYGTSKEFSDMRQSCPPADFRKYAIALGAIEAPIDLTVIESNTKAAFF</sequence>
<dbReference type="AlphaFoldDB" id="A0A5B0VG59"/>
<dbReference type="RefSeq" id="WP_149600531.1">
    <property type="nucleotide sequence ID" value="NZ_VTUU01000005.1"/>
</dbReference>
<evidence type="ECO:0000313" key="2">
    <source>
        <dbReference type="Proteomes" id="UP000323161"/>
    </source>
</evidence>
<organism evidence="1 2">
    <name type="scientific">Marinobacter salinexigens</name>
    <dbReference type="NCBI Taxonomy" id="2919747"/>
    <lineage>
        <taxon>Bacteria</taxon>
        <taxon>Pseudomonadati</taxon>
        <taxon>Pseudomonadota</taxon>
        <taxon>Gammaproteobacteria</taxon>
        <taxon>Pseudomonadales</taxon>
        <taxon>Marinobacteraceae</taxon>
        <taxon>Marinobacter</taxon>
    </lineage>
</organism>
<keyword evidence="2" id="KW-1185">Reference proteome</keyword>
<reference evidence="1 2" key="1">
    <citation type="submission" date="2019-08" db="EMBL/GenBank/DDBJ databases">
        <title>Marinobacter ZYF650 sp. nov., a marine bacterium isolated from seawater of the Mariana trench.</title>
        <authorList>
            <person name="Ahmad W."/>
        </authorList>
    </citation>
    <scope>NUCLEOTIDE SEQUENCE [LARGE SCALE GENOMIC DNA]</scope>
    <source>
        <strain evidence="1 2">ZYF650</strain>
    </source>
</reference>
<name>A0A5B0VG59_9GAMM</name>
<gene>
    <name evidence="1" type="ORF">FWJ25_12135</name>
</gene>
<evidence type="ECO:0000313" key="1">
    <source>
        <dbReference type="EMBL" id="KAA1173233.1"/>
    </source>
</evidence>
<dbReference type="EMBL" id="VTUU01000005">
    <property type="protein sequence ID" value="KAA1173233.1"/>
    <property type="molecule type" value="Genomic_DNA"/>
</dbReference>
<proteinExistence type="predicted"/>
<comment type="caution">
    <text evidence="1">The sequence shown here is derived from an EMBL/GenBank/DDBJ whole genome shotgun (WGS) entry which is preliminary data.</text>
</comment>
<dbReference type="Proteomes" id="UP000323161">
    <property type="component" value="Unassembled WGS sequence"/>
</dbReference>
<protein>
    <submittedName>
        <fullName evidence="1">Uncharacterized protein</fullName>
    </submittedName>
</protein>
<accession>A0A5B0VG59</accession>